<organism evidence="1">
    <name type="scientific">candidate division WOR-3 bacterium</name>
    <dbReference type="NCBI Taxonomy" id="2052148"/>
    <lineage>
        <taxon>Bacteria</taxon>
        <taxon>Bacteria division WOR-3</taxon>
    </lineage>
</organism>
<dbReference type="Gene3D" id="1.50.10.100">
    <property type="entry name" value="Chondroitin AC/alginate lyase"/>
    <property type="match status" value="1"/>
</dbReference>
<proteinExistence type="predicted"/>
<gene>
    <name evidence="1" type="ORF">ENP86_05290</name>
</gene>
<dbReference type="AlphaFoldDB" id="A0A7V0Z5D6"/>
<dbReference type="EMBL" id="DSKY01000014">
    <property type="protein sequence ID" value="HDY58947.1"/>
    <property type="molecule type" value="Genomic_DNA"/>
</dbReference>
<dbReference type="InterPro" id="IPR008929">
    <property type="entry name" value="Chondroitin_lyas"/>
</dbReference>
<comment type="caution">
    <text evidence="1">The sequence shown here is derived from an EMBL/GenBank/DDBJ whole genome shotgun (WGS) entry which is preliminary data.</text>
</comment>
<protein>
    <recommendedName>
        <fullName evidence="2">DUF4962 domain-containing protein</fullName>
    </recommendedName>
</protein>
<accession>A0A7V0Z5D6</accession>
<reference evidence="1" key="1">
    <citation type="journal article" date="2020" name="mSystems">
        <title>Genome- and Community-Level Interaction Insights into Carbon Utilization and Element Cycling Functions of Hydrothermarchaeota in Hydrothermal Sediment.</title>
        <authorList>
            <person name="Zhou Z."/>
            <person name="Liu Y."/>
            <person name="Xu W."/>
            <person name="Pan J."/>
            <person name="Luo Z.H."/>
            <person name="Li M."/>
        </authorList>
    </citation>
    <scope>NUCLEOTIDE SEQUENCE [LARGE SCALE GENOMIC DNA]</scope>
    <source>
        <strain evidence="1">SpSt-258</strain>
    </source>
</reference>
<dbReference type="Gene3D" id="2.70.98.70">
    <property type="match status" value="1"/>
</dbReference>
<evidence type="ECO:0008006" key="2">
    <source>
        <dbReference type="Google" id="ProtNLM"/>
    </source>
</evidence>
<name>A0A7V0Z5D6_UNCW3</name>
<sequence length="585" mass="66854">MKPIEYRGLIMKHNSTFEFALSLGYDIIFDSLTNYEKMSIQNALLSQGIVPQYLCWKTRAFEDPAVPFYPGHPQWISGMIGFMALVLDDDNLPNFYADFSEAIIESLFIGAQETGMIPVFGPDGCYAHGSMSYNSCNLMWLTPFWEANRRVRNRDIFKDSSYKNRFENYPIFRLYMLCPGTSNEFRSGNDYSPNAPWHMSFCYITNQQNRAGQWFYKRLYSYSLDPYDEWSDYQYWGMNFLIFDDDLIPQAPAFSIGKNFGNFWISMRTGFGIESPSGISDNNEVALIFDAYGKTPIHIDQSRNNFVVGSQGEWLINEDAGFKTKYQSFYHNTIVVDSIWNNGDGNYGQQGNTRGVFKGFYTDSNYCYCANGISEGTYVRMKKFIRKITFSKEGYIVMKDEVESSNPSAARTYLWLVHVIPDQIYGDSLIEKADKFQIKFFSPVGREIHSWPPATPSYGVYVANSTPAVSTEFLSVIITKRNGYPWPPSIKKVEGTSMLGAEINNSLIVLYGKGQTGNIRSTRYQIAHSFIGLKNILSDLISNHQYHVYLNDQYITSFTTTDCGTGYFNISSSFNENVIVVTDIP</sequence>
<evidence type="ECO:0000313" key="1">
    <source>
        <dbReference type="EMBL" id="HDY58947.1"/>
    </source>
</evidence>